<proteinExistence type="predicted"/>
<accession>A0ABW6ZRM1</accession>
<dbReference type="EMBL" id="JBAFUR010000011">
    <property type="protein sequence ID" value="MFG1255555.1"/>
    <property type="molecule type" value="Genomic_DNA"/>
</dbReference>
<keyword evidence="2" id="KW-1185">Reference proteome</keyword>
<protein>
    <recommendedName>
        <fullName evidence="3">Transposase</fullName>
    </recommendedName>
</protein>
<evidence type="ECO:0000313" key="1">
    <source>
        <dbReference type="EMBL" id="MFG1255555.1"/>
    </source>
</evidence>
<sequence length="68" mass="7476">MDGLFSRNPERPPMACDRPINLYELTLLKATVETPDHASLKAERRRDLDPAFSAQAAEAFTSANSISA</sequence>
<evidence type="ECO:0000313" key="2">
    <source>
        <dbReference type="Proteomes" id="UP001604043"/>
    </source>
</evidence>
<organism evidence="1 2">
    <name type="scientific">Xanthobacter aminoxidans</name>
    <dbReference type="NCBI Taxonomy" id="186280"/>
    <lineage>
        <taxon>Bacteria</taxon>
        <taxon>Pseudomonadati</taxon>
        <taxon>Pseudomonadota</taxon>
        <taxon>Alphaproteobacteria</taxon>
        <taxon>Hyphomicrobiales</taxon>
        <taxon>Xanthobacteraceae</taxon>
        <taxon>Xanthobacter</taxon>
    </lineage>
</organism>
<comment type="caution">
    <text evidence="1">The sequence shown here is derived from an EMBL/GenBank/DDBJ whole genome shotgun (WGS) entry which is preliminary data.</text>
</comment>
<reference evidence="1 2" key="1">
    <citation type="submission" date="2024-02" db="EMBL/GenBank/DDBJ databases">
        <title>Expansion and revision of Xanthobacter and proposal of Roseixanthobacter gen. nov.</title>
        <authorList>
            <person name="Soltysiak M.P.M."/>
            <person name="Jalihal A."/>
            <person name="Ory A."/>
            <person name="Chrisophersen C."/>
            <person name="Lee A.D."/>
            <person name="Boulton J."/>
            <person name="Springer M."/>
        </authorList>
    </citation>
    <scope>NUCLEOTIDE SEQUENCE [LARGE SCALE GENOMIC DNA]</scope>
    <source>
        <strain evidence="1 2">CB5</strain>
    </source>
</reference>
<dbReference type="Proteomes" id="UP001604043">
    <property type="component" value="Unassembled WGS sequence"/>
</dbReference>
<evidence type="ECO:0008006" key="3">
    <source>
        <dbReference type="Google" id="ProtNLM"/>
    </source>
</evidence>
<name>A0ABW6ZRM1_9HYPH</name>
<gene>
    <name evidence="1" type="ORF">V5F30_25305</name>
</gene>
<dbReference type="RefSeq" id="WP_394010296.1">
    <property type="nucleotide sequence ID" value="NZ_JBAFUR010000011.1"/>
</dbReference>